<dbReference type="PANTHER" id="PTHR36932">
    <property type="entry name" value="CAPSULAR POLYSACCHARIDE BIOSYNTHESIS PROTEIN"/>
    <property type="match status" value="1"/>
</dbReference>
<dbReference type="SUPFAM" id="SSF56801">
    <property type="entry name" value="Acetyl-CoA synthetase-like"/>
    <property type="match status" value="1"/>
</dbReference>
<dbReference type="Gene3D" id="3.40.50.12780">
    <property type="entry name" value="N-terminal domain of ligase-like"/>
    <property type="match status" value="1"/>
</dbReference>
<evidence type="ECO:0008006" key="3">
    <source>
        <dbReference type="Google" id="ProtNLM"/>
    </source>
</evidence>
<sequence>MEILRTWKCLRDLRANVTRSPANLSSLQDRLFCDAIIHAYGNVPFYRRVWDEAGVDVQAIRGIQDLERIPIITAPLVRESAKRGELLARGVDTSSCTYLETSGSSGAALRIWKRPLEERVRRAVGLRIWFEHGFRWRHNTAQFQIKPGPSHILQRFGISRKTWISTERSIEDQLAQLLEAKADVVVGTATALRRIARASEAVQVALKRPTVVFCAGELVDAETRQLVTRVFGREPVGLYGQTEVGYIAWQCEHRGSFHVNADTHFVEVLRDGIPAPPGELGTIVVTDLRARTMPLIRYNTADLAIAGSGGCSCGRQLPLMGSIEGRERASMLLGDGRLLTTRKILDHLAGTLHLGEYRLYQESLKKFRLELTCHALVGHPGIEDVDPGSHVHLTVLGHIRKLLGEVDLSIKIVKPWPADGTGKTHAIFSRVNLNEGSLRDTTGAAS</sequence>
<gene>
    <name evidence="1" type="ORF">PP769_04140</name>
</gene>
<dbReference type="RefSeq" id="WP_312645539.1">
    <property type="nucleotide sequence ID" value="NZ_CP116967.1"/>
</dbReference>
<proteinExistence type="predicted"/>
<accession>A0AA96GCM5</accession>
<dbReference type="InterPro" id="IPR042099">
    <property type="entry name" value="ANL_N_sf"/>
</dbReference>
<dbReference type="PANTHER" id="PTHR36932:SF1">
    <property type="entry name" value="CAPSULAR POLYSACCHARIDE BIOSYNTHESIS PROTEIN"/>
    <property type="match status" value="1"/>
</dbReference>
<organism evidence="1 2">
    <name type="scientific">Candidatus Nitrospira allomarina</name>
    <dbReference type="NCBI Taxonomy" id="3020900"/>
    <lineage>
        <taxon>Bacteria</taxon>
        <taxon>Pseudomonadati</taxon>
        <taxon>Nitrospirota</taxon>
        <taxon>Nitrospiria</taxon>
        <taxon>Nitrospirales</taxon>
        <taxon>Nitrospiraceae</taxon>
        <taxon>Nitrospira</taxon>
    </lineage>
</organism>
<name>A0AA96GCM5_9BACT</name>
<evidence type="ECO:0000313" key="2">
    <source>
        <dbReference type="Proteomes" id="UP001302719"/>
    </source>
</evidence>
<dbReference type="AlphaFoldDB" id="A0AA96GCM5"/>
<dbReference type="Proteomes" id="UP001302719">
    <property type="component" value="Chromosome"/>
</dbReference>
<keyword evidence="2" id="KW-1185">Reference proteome</keyword>
<dbReference type="EMBL" id="CP116967">
    <property type="protein sequence ID" value="WNM58967.1"/>
    <property type="molecule type" value="Genomic_DNA"/>
</dbReference>
<evidence type="ECO:0000313" key="1">
    <source>
        <dbReference type="EMBL" id="WNM58967.1"/>
    </source>
</evidence>
<dbReference type="InterPro" id="IPR053158">
    <property type="entry name" value="CapK_Type1_Caps_Biosynth"/>
</dbReference>
<dbReference type="KEGG" id="nall:PP769_04140"/>
<protein>
    <recommendedName>
        <fullName evidence="3">Phenylacetate--CoA ligase family protein</fullName>
    </recommendedName>
</protein>
<reference evidence="1 2" key="1">
    <citation type="submission" date="2023-01" db="EMBL/GenBank/DDBJ databases">
        <title>Cultivation and genomic characterization of new, ubiquitous marine nitrite-oxidizing bacteria from the Nitrospirales.</title>
        <authorList>
            <person name="Mueller A.J."/>
            <person name="Daebeler A."/>
            <person name="Herbold C.W."/>
            <person name="Kirkegaard R.H."/>
            <person name="Daims H."/>
        </authorList>
    </citation>
    <scope>NUCLEOTIDE SEQUENCE [LARGE SCALE GENOMIC DNA]</scope>
    <source>
        <strain evidence="1 2">VA</strain>
    </source>
</reference>